<protein>
    <submittedName>
        <fullName evidence="1">6323_t:CDS:1</fullName>
    </submittedName>
</protein>
<gene>
    <name evidence="1" type="ORF">DHETER_LOCUS15304</name>
</gene>
<evidence type="ECO:0000313" key="1">
    <source>
        <dbReference type="EMBL" id="CAG8761724.1"/>
    </source>
</evidence>
<sequence>NILYDSNHQRRPAKPLIQHSKLGQVENIKKESKKIYYNAKHSNDNGLSKAFVGCAITTLVSLKPILTKKMEISDEEYDKLTKMSEKELFELDSYLIMVRVCANKVIA</sequence>
<accession>A0ACA9QR11</accession>
<dbReference type="EMBL" id="CAJVPU010051665">
    <property type="protein sequence ID" value="CAG8761724.1"/>
    <property type="molecule type" value="Genomic_DNA"/>
</dbReference>
<keyword evidence="2" id="KW-1185">Reference proteome</keyword>
<name>A0ACA9QR11_9GLOM</name>
<feature type="non-terminal residue" evidence="1">
    <location>
        <position position="107"/>
    </location>
</feature>
<comment type="caution">
    <text evidence="1">The sequence shown here is derived from an EMBL/GenBank/DDBJ whole genome shotgun (WGS) entry which is preliminary data.</text>
</comment>
<evidence type="ECO:0000313" key="2">
    <source>
        <dbReference type="Proteomes" id="UP000789702"/>
    </source>
</evidence>
<proteinExistence type="predicted"/>
<feature type="non-terminal residue" evidence="1">
    <location>
        <position position="1"/>
    </location>
</feature>
<dbReference type="Proteomes" id="UP000789702">
    <property type="component" value="Unassembled WGS sequence"/>
</dbReference>
<reference evidence="1" key="1">
    <citation type="submission" date="2021-06" db="EMBL/GenBank/DDBJ databases">
        <authorList>
            <person name="Kallberg Y."/>
            <person name="Tangrot J."/>
            <person name="Rosling A."/>
        </authorList>
    </citation>
    <scope>NUCLEOTIDE SEQUENCE</scope>
    <source>
        <strain evidence="1">IL203A</strain>
    </source>
</reference>
<organism evidence="1 2">
    <name type="scientific">Dentiscutata heterogama</name>
    <dbReference type="NCBI Taxonomy" id="1316150"/>
    <lineage>
        <taxon>Eukaryota</taxon>
        <taxon>Fungi</taxon>
        <taxon>Fungi incertae sedis</taxon>
        <taxon>Mucoromycota</taxon>
        <taxon>Glomeromycotina</taxon>
        <taxon>Glomeromycetes</taxon>
        <taxon>Diversisporales</taxon>
        <taxon>Gigasporaceae</taxon>
        <taxon>Dentiscutata</taxon>
    </lineage>
</organism>